<dbReference type="RefSeq" id="WP_084230985.1">
    <property type="nucleotide sequence ID" value="NZ_FWWR01000009.1"/>
</dbReference>
<protein>
    <submittedName>
        <fullName evidence="4">V/A-type H+-transporting ATPase subunit C</fullName>
    </submittedName>
</protein>
<dbReference type="Pfam" id="PF01992">
    <property type="entry name" value="vATP-synt_AC39"/>
    <property type="match status" value="1"/>
</dbReference>
<dbReference type="EMBL" id="FWWR01000009">
    <property type="protein sequence ID" value="SMB88689.1"/>
    <property type="molecule type" value="Genomic_DNA"/>
</dbReference>
<dbReference type="InterPro" id="IPR035067">
    <property type="entry name" value="V-type_ATPase_csu/dsu"/>
</dbReference>
<keyword evidence="3" id="KW-0406">Ion transport</keyword>
<dbReference type="AlphaFoldDB" id="A0A1W1V5L0"/>
<dbReference type="InterPro" id="IPR002843">
    <property type="entry name" value="ATPase_V0-cplx_csu/dsu"/>
</dbReference>
<name>A0A1W1V5L0_PEPAS</name>
<organism evidence="4 5">
    <name type="scientific">Peptoniphilus asaccharolyticus DSM 20463</name>
    <dbReference type="NCBI Taxonomy" id="573058"/>
    <lineage>
        <taxon>Bacteria</taxon>
        <taxon>Bacillati</taxon>
        <taxon>Bacillota</taxon>
        <taxon>Tissierellia</taxon>
        <taxon>Tissierellales</taxon>
        <taxon>Peptoniphilaceae</taxon>
        <taxon>Peptoniphilus</taxon>
    </lineage>
</organism>
<comment type="similarity">
    <text evidence="1">Belongs to the V-ATPase V0D/AC39 subunit family.</text>
</comment>
<evidence type="ECO:0000256" key="2">
    <source>
        <dbReference type="ARBA" id="ARBA00022448"/>
    </source>
</evidence>
<evidence type="ECO:0000313" key="4">
    <source>
        <dbReference type="EMBL" id="SMB88689.1"/>
    </source>
</evidence>
<dbReference type="PANTHER" id="PTHR38682">
    <property type="entry name" value="V-TYPE ATP SYNTHASE SUBUNIT C"/>
    <property type="match status" value="1"/>
</dbReference>
<accession>A0A1W1V5L0</accession>
<evidence type="ECO:0000256" key="3">
    <source>
        <dbReference type="ARBA" id="ARBA00023065"/>
    </source>
</evidence>
<evidence type="ECO:0000313" key="5">
    <source>
        <dbReference type="Proteomes" id="UP000192368"/>
    </source>
</evidence>
<keyword evidence="5" id="KW-1185">Reference proteome</keyword>
<dbReference type="NCBIfam" id="NF002266">
    <property type="entry name" value="PRK01198.1-2"/>
    <property type="match status" value="1"/>
</dbReference>
<dbReference type="InterPro" id="IPR036079">
    <property type="entry name" value="ATPase_csu/dsu_sf"/>
</dbReference>
<dbReference type="OrthoDB" id="1653at2"/>
<dbReference type="Gene3D" id="1.10.132.50">
    <property type="entry name" value="ATP synthase (C/AC39) subunit, domain 3"/>
    <property type="match status" value="1"/>
</dbReference>
<dbReference type="PANTHER" id="PTHR38682:SF1">
    <property type="entry name" value="V-TYPE ATP SYNTHASE SUBUNIT C"/>
    <property type="match status" value="1"/>
</dbReference>
<gene>
    <name evidence="4" type="ORF">SAMN00017477_1449</name>
</gene>
<dbReference type="SUPFAM" id="SSF103486">
    <property type="entry name" value="V-type ATP synthase subunit C"/>
    <property type="match status" value="1"/>
</dbReference>
<dbReference type="Proteomes" id="UP000192368">
    <property type="component" value="Unassembled WGS sequence"/>
</dbReference>
<reference evidence="5" key="1">
    <citation type="submission" date="2017-04" db="EMBL/GenBank/DDBJ databases">
        <authorList>
            <person name="Varghese N."/>
            <person name="Submissions S."/>
        </authorList>
    </citation>
    <scope>NUCLEOTIDE SEQUENCE [LARGE SCALE GENOMIC DNA]</scope>
    <source>
        <strain evidence="5">DSM 20463</strain>
    </source>
</reference>
<dbReference type="Gene3D" id="1.20.1690.10">
    <property type="entry name" value="V-type ATP synthase subunit C domain"/>
    <property type="match status" value="2"/>
</dbReference>
<keyword evidence="2" id="KW-0813">Transport</keyword>
<dbReference type="GO" id="GO:0046961">
    <property type="term" value="F:proton-transporting ATPase activity, rotational mechanism"/>
    <property type="evidence" value="ECO:0007669"/>
    <property type="project" value="InterPro"/>
</dbReference>
<dbReference type="STRING" id="573058.SAMN00017477_1449"/>
<sequence length="329" mass="39079">MDRNEFVQPSVTTRIFEKSLLNKSDFERLIESADIEDAIRALQETKYKEEVSKLVKAQNYEEALDKMLVEFYKDMYIMTREDSVVDLLALKYYYHNVKVTLKEYILGEDLSYLYYELGNFPKDELKKSLDTGADVKYSDLVREAKEEYEKEKNPQDADILIDKKYFEKLREIAKKSKVELFEKYVRNLIDFSNISTVLRCKRQERTIDFLKKVLIEGGSIEISELESIFGLEVDENASVFRRTEFYKYLKLGIEEYKKTGTMSEFERQRDNYFMELVKDVKKVTYGPEVLFAYLYARETEIKNIRMVLISKLNSTAPSSIRERLREIYV</sequence>
<dbReference type="InterPro" id="IPR050873">
    <property type="entry name" value="V-ATPase_V0D/AC39_subunit"/>
</dbReference>
<dbReference type="InterPro" id="IPR044911">
    <property type="entry name" value="V-type_ATPase_csu/dsu_dom_3"/>
</dbReference>
<evidence type="ECO:0000256" key="1">
    <source>
        <dbReference type="ARBA" id="ARBA00006709"/>
    </source>
</evidence>
<proteinExistence type="inferred from homology"/>